<evidence type="ECO:0000256" key="1">
    <source>
        <dbReference type="SAM" id="SignalP"/>
    </source>
</evidence>
<sequence>MPPYLPYELILFILEFAYFPSSSARQPLREWTPDRGTLSSCTLVCNSWKDLAQRLLFHEVQWLSTSFPEALRAGNERAQTLGSYIRRLELRINGSTASGLTSKSFFAKDFLTILPACSNLYELSLRIDALHAFDEDIMQELHSLSGRAPLASIAALNLMSFGTQSPIPYQLLSVMPGLRYLRLGTELAAPRPSVPCKVKLYELALLRTPLNVTNVSWLLSASEGHLRVLEFRDTPGRSYDPVLSVHGSHLESFRIIRQELRSASIFKFCLNLKELIIYQFSDFIPVQNIPTSVEHLSFRYSAWAKNNTLMPIIDTVKLLPNLRLVSCNKETEKHEHFPKLRSACQKKQVKLCVDAPPIFILDDPVPLRSAPRWKSVANFPLLKVGRATLTSENNMIRVA</sequence>
<evidence type="ECO:0000313" key="3">
    <source>
        <dbReference type="Proteomes" id="UP001385951"/>
    </source>
</evidence>
<proteinExistence type="predicted"/>
<dbReference type="AlphaFoldDB" id="A0AAW0G9C2"/>
<dbReference type="SUPFAM" id="SSF52058">
    <property type="entry name" value="L domain-like"/>
    <property type="match status" value="1"/>
</dbReference>
<reference evidence="2 3" key="1">
    <citation type="submission" date="2022-09" db="EMBL/GenBank/DDBJ databases">
        <authorList>
            <person name="Palmer J.M."/>
        </authorList>
    </citation>
    <scope>NUCLEOTIDE SEQUENCE [LARGE SCALE GENOMIC DNA]</scope>
    <source>
        <strain evidence="2 3">DSM 7382</strain>
    </source>
</reference>
<organism evidence="2 3">
    <name type="scientific">Cerrena zonata</name>
    <dbReference type="NCBI Taxonomy" id="2478898"/>
    <lineage>
        <taxon>Eukaryota</taxon>
        <taxon>Fungi</taxon>
        <taxon>Dikarya</taxon>
        <taxon>Basidiomycota</taxon>
        <taxon>Agaricomycotina</taxon>
        <taxon>Agaricomycetes</taxon>
        <taxon>Polyporales</taxon>
        <taxon>Cerrenaceae</taxon>
        <taxon>Cerrena</taxon>
    </lineage>
</organism>
<keyword evidence="3" id="KW-1185">Reference proteome</keyword>
<keyword evidence="1" id="KW-0732">Signal</keyword>
<dbReference type="Proteomes" id="UP001385951">
    <property type="component" value="Unassembled WGS sequence"/>
</dbReference>
<gene>
    <name evidence="2" type="ORF">QCA50_006688</name>
</gene>
<protein>
    <recommendedName>
        <fullName evidence="4">F-box domain-containing protein</fullName>
    </recommendedName>
</protein>
<evidence type="ECO:0008006" key="4">
    <source>
        <dbReference type="Google" id="ProtNLM"/>
    </source>
</evidence>
<evidence type="ECO:0000313" key="2">
    <source>
        <dbReference type="EMBL" id="KAK7690043.1"/>
    </source>
</evidence>
<accession>A0AAW0G9C2</accession>
<feature type="chain" id="PRO_5043698872" description="F-box domain-containing protein" evidence="1">
    <location>
        <begin position="25"/>
        <end position="399"/>
    </location>
</feature>
<feature type="signal peptide" evidence="1">
    <location>
        <begin position="1"/>
        <end position="24"/>
    </location>
</feature>
<comment type="caution">
    <text evidence="2">The sequence shown here is derived from an EMBL/GenBank/DDBJ whole genome shotgun (WGS) entry which is preliminary data.</text>
</comment>
<dbReference type="EMBL" id="JASBNA010000007">
    <property type="protein sequence ID" value="KAK7690043.1"/>
    <property type="molecule type" value="Genomic_DNA"/>
</dbReference>
<name>A0AAW0G9C2_9APHY</name>